<evidence type="ECO:0000313" key="5">
    <source>
        <dbReference type="Proteomes" id="UP001153737"/>
    </source>
</evidence>
<dbReference type="Gene3D" id="3.40.50.720">
    <property type="entry name" value="NAD(P)-binding Rossmann-like Domain"/>
    <property type="match status" value="1"/>
</dbReference>
<dbReference type="PANTHER" id="PTHR24320">
    <property type="entry name" value="RETINOL DEHYDROGENASE"/>
    <property type="match status" value="1"/>
</dbReference>
<dbReference type="OrthoDB" id="1470350at2759"/>
<dbReference type="InterPro" id="IPR002347">
    <property type="entry name" value="SDR_fam"/>
</dbReference>
<accession>A0A9P0DKV4</accession>
<dbReference type="SUPFAM" id="SSF51735">
    <property type="entry name" value="NAD(P)-binding Rossmann-fold domains"/>
    <property type="match status" value="1"/>
</dbReference>
<evidence type="ECO:0000313" key="3">
    <source>
        <dbReference type="EMBL" id="CAH1160173.1"/>
    </source>
</evidence>
<proteinExistence type="inferred from homology"/>
<evidence type="ECO:0000256" key="1">
    <source>
        <dbReference type="ARBA" id="ARBA00006484"/>
    </source>
</evidence>
<dbReference type="AlphaFoldDB" id="A0A9P0DKV4"/>
<keyword evidence="2" id="KW-0560">Oxidoreductase</keyword>
<evidence type="ECO:0000313" key="4">
    <source>
        <dbReference type="EMBL" id="CAH1160179.1"/>
    </source>
</evidence>
<reference evidence="3" key="1">
    <citation type="submission" date="2022-01" db="EMBL/GenBank/DDBJ databases">
        <authorList>
            <person name="King R."/>
        </authorList>
    </citation>
    <scope>NUCLEOTIDE SEQUENCE</scope>
</reference>
<reference evidence="3" key="2">
    <citation type="submission" date="2022-10" db="EMBL/GenBank/DDBJ databases">
        <authorList>
            <consortium name="ENA_rothamsted_submissions"/>
            <consortium name="culmorum"/>
            <person name="King R."/>
        </authorList>
    </citation>
    <scope>NUCLEOTIDE SEQUENCE</scope>
</reference>
<protein>
    <submittedName>
        <fullName evidence="3">Uncharacterized protein</fullName>
    </submittedName>
</protein>
<dbReference type="PANTHER" id="PTHR24320:SF264">
    <property type="entry name" value="DEHYDROGENASE_REDUCTASE SDR FAMILY MEMBER ON CHROMOSOME X"/>
    <property type="match status" value="1"/>
</dbReference>
<dbReference type="Proteomes" id="UP001153737">
    <property type="component" value="Chromosome 3"/>
</dbReference>
<dbReference type="Pfam" id="PF00106">
    <property type="entry name" value="adh_short"/>
    <property type="match status" value="1"/>
</dbReference>
<dbReference type="EMBL" id="OU896709">
    <property type="protein sequence ID" value="CAH1160173.1"/>
    <property type="molecule type" value="Genomic_DNA"/>
</dbReference>
<dbReference type="EMBL" id="OU896709">
    <property type="protein sequence ID" value="CAH1160179.1"/>
    <property type="molecule type" value="Genomic_DNA"/>
</dbReference>
<evidence type="ECO:0000256" key="2">
    <source>
        <dbReference type="ARBA" id="ARBA00023002"/>
    </source>
</evidence>
<gene>
    <name evidence="4" type="ORF">PHAECO_LOCUS7007</name>
    <name evidence="3" type="ORF">PHAECO_LOCUS7518</name>
</gene>
<organism evidence="3 5">
    <name type="scientific">Phaedon cochleariae</name>
    <name type="common">Mustard beetle</name>
    <dbReference type="NCBI Taxonomy" id="80249"/>
    <lineage>
        <taxon>Eukaryota</taxon>
        <taxon>Metazoa</taxon>
        <taxon>Ecdysozoa</taxon>
        <taxon>Arthropoda</taxon>
        <taxon>Hexapoda</taxon>
        <taxon>Insecta</taxon>
        <taxon>Pterygota</taxon>
        <taxon>Neoptera</taxon>
        <taxon>Endopterygota</taxon>
        <taxon>Coleoptera</taxon>
        <taxon>Polyphaga</taxon>
        <taxon>Cucujiformia</taxon>
        <taxon>Chrysomeloidea</taxon>
        <taxon>Chrysomelidae</taxon>
        <taxon>Chrysomelinae</taxon>
        <taxon>Chrysomelini</taxon>
        <taxon>Phaedon</taxon>
    </lineage>
</organism>
<name>A0A9P0DKV4_PHACE</name>
<dbReference type="PRINTS" id="PR00081">
    <property type="entry name" value="GDHRDH"/>
</dbReference>
<dbReference type="GO" id="GO:0016491">
    <property type="term" value="F:oxidoreductase activity"/>
    <property type="evidence" value="ECO:0007669"/>
    <property type="project" value="UniProtKB-KW"/>
</dbReference>
<sequence>MLLQCDITIVIGCRNIKQGEALLGIFRKEGITKGKIDVMKLDISVMDSVKEFAKAVREKYPLIHYLINNAGIMFGPYVETRDGYESQFSTNYLGHFLLTHLLLPRIKDAGKEDDMARIVNVSSCAHMVAAEINFADINNRSEYITGWAYAQSKLAQVLFTNYLEDLLRREGAFVQVHAVHPGIVNTELFDGSYLKNMAPWLPAYFFKSPERGAVPIVYACLSSQLEGKGGTYITNCEVYPPSEIAKSTELQKKLFDFTKDILKIEDFGKK</sequence>
<keyword evidence="5" id="KW-1185">Reference proteome</keyword>
<dbReference type="InterPro" id="IPR036291">
    <property type="entry name" value="NAD(P)-bd_dom_sf"/>
</dbReference>
<comment type="similarity">
    <text evidence="1">Belongs to the short-chain dehydrogenases/reductases (SDR) family.</text>
</comment>